<comment type="similarity">
    <text evidence="1">Belongs to the bacterial solute-binding protein 7 family.</text>
</comment>
<evidence type="ECO:0000256" key="4">
    <source>
        <dbReference type="SAM" id="MobiDB-lite"/>
    </source>
</evidence>
<dbReference type="PIRSF" id="PIRSF006470">
    <property type="entry name" value="DctB"/>
    <property type="match status" value="1"/>
</dbReference>
<sequence>MNNKKWLTVMFAFALMLLLAACGGSSDGETEDTGGDTEEQTDTGEDAGDETEAAEESSGDAQTLRISIGVTDAHPEYEGAMKFKELVEEQTDDFEVEVYHSGQIAGDREAAEMLQQGTLEITIPSTSPMVNFVPEYGVFDLPFTIPNEEVADAVLDGPFGDKMLGMLEDQGMVGLAWWENGFRNLTNSSKPVSSVDDLEGLDLRTMENDIHLDAWNAMGANPTPMAFPELFSALQQGTIDGQENPYPTIDTSNFYEVQDYLSGTNHVYTPFIFLISKQIWDGFSEEQQTILREAAVEAGKFNRERNREVADESLEMLKEEMEFSEITDEELERFRDAVEPVIEDHKSSIGAEVVDEYLAEIEKHE</sequence>
<feature type="region of interest" description="Disordered" evidence="4">
    <location>
        <begin position="24"/>
        <end position="62"/>
    </location>
</feature>
<dbReference type="AlphaFoldDB" id="A0A428N674"/>
<keyword evidence="7" id="KW-1185">Reference proteome</keyword>
<dbReference type="Proteomes" id="UP000275076">
    <property type="component" value="Unassembled WGS sequence"/>
</dbReference>
<feature type="compositionally biased region" description="Acidic residues" evidence="4">
    <location>
        <begin position="28"/>
        <end position="58"/>
    </location>
</feature>
<dbReference type="RefSeq" id="WP_125555243.1">
    <property type="nucleotide sequence ID" value="NZ_RBVX01000005.1"/>
</dbReference>
<feature type="signal peptide" evidence="5">
    <location>
        <begin position="1"/>
        <end position="20"/>
    </location>
</feature>
<evidence type="ECO:0000256" key="1">
    <source>
        <dbReference type="ARBA" id="ARBA00009023"/>
    </source>
</evidence>
<evidence type="ECO:0000313" key="7">
    <source>
        <dbReference type="Proteomes" id="UP000275076"/>
    </source>
</evidence>
<keyword evidence="3 5" id="KW-0732">Signal</keyword>
<accession>A0A428N674</accession>
<dbReference type="PANTHER" id="PTHR33376:SF7">
    <property type="entry name" value="C4-DICARBOXYLATE-BINDING PROTEIN DCTB"/>
    <property type="match status" value="1"/>
</dbReference>
<dbReference type="GO" id="GO:0030288">
    <property type="term" value="C:outer membrane-bounded periplasmic space"/>
    <property type="evidence" value="ECO:0007669"/>
    <property type="project" value="InterPro"/>
</dbReference>
<dbReference type="GO" id="GO:0055085">
    <property type="term" value="P:transmembrane transport"/>
    <property type="evidence" value="ECO:0007669"/>
    <property type="project" value="InterPro"/>
</dbReference>
<organism evidence="6 7">
    <name type="scientific">Salibacterium salarium</name>
    <dbReference type="NCBI Taxonomy" id="284579"/>
    <lineage>
        <taxon>Bacteria</taxon>
        <taxon>Bacillati</taxon>
        <taxon>Bacillota</taxon>
        <taxon>Bacilli</taxon>
        <taxon>Bacillales</taxon>
        <taxon>Bacillaceae</taxon>
    </lineage>
</organism>
<dbReference type="Pfam" id="PF03480">
    <property type="entry name" value="DctP"/>
    <property type="match status" value="1"/>
</dbReference>
<dbReference type="NCBIfam" id="NF037995">
    <property type="entry name" value="TRAP_S1"/>
    <property type="match status" value="1"/>
</dbReference>
<dbReference type="EMBL" id="RBVX01000005">
    <property type="protein sequence ID" value="RSL33975.1"/>
    <property type="molecule type" value="Genomic_DNA"/>
</dbReference>
<protein>
    <submittedName>
        <fullName evidence="6">TRAP transporter substrate-binding protein</fullName>
    </submittedName>
</protein>
<dbReference type="InterPro" id="IPR038404">
    <property type="entry name" value="TRAP_DctP_sf"/>
</dbReference>
<name>A0A428N674_9BACI</name>
<dbReference type="InterPro" id="IPR004682">
    <property type="entry name" value="TRAP_DctP"/>
</dbReference>
<dbReference type="PROSITE" id="PS51257">
    <property type="entry name" value="PROKAR_LIPOPROTEIN"/>
    <property type="match status" value="1"/>
</dbReference>
<evidence type="ECO:0000313" key="6">
    <source>
        <dbReference type="EMBL" id="RSL33975.1"/>
    </source>
</evidence>
<proteinExistence type="inferred from homology"/>
<evidence type="ECO:0000256" key="5">
    <source>
        <dbReference type="SAM" id="SignalP"/>
    </source>
</evidence>
<dbReference type="PANTHER" id="PTHR33376">
    <property type="match status" value="1"/>
</dbReference>
<dbReference type="NCBIfam" id="TIGR00787">
    <property type="entry name" value="dctP"/>
    <property type="match status" value="1"/>
</dbReference>
<dbReference type="CDD" id="cd13679">
    <property type="entry name" value="PBP2_TRAP_YiaO_like"/>
    <property type="match status" value="1"/>
</dbReference>
<evidence type="ECO:0000256" key="3">
    <source>
        <dbReference type="ARBA" id="ARBA00022729"/>
    </source>
</evidence>
<dbReference type="Gene3D" id="3.40.190.170">
    <property type="entry name" value="Bacterial extracellular solute-binding protein, family 7"/>
    <property type="match status" value="1"/>
</dbReference>
<reference evidence="6 7" key="1">
    <citation type="submission" date="2018-10" db="EMBL/GenBank/DDBJ databases">
        <title>Draft genome sequence of Bacillus salarius IM0101, isolated from a hypersaline soil in Inner Mongolia, China.</title>
        <authorList>
            <person name="Yamprayoonswat W."/>
            <person name="Boonvisut S."/>
            <person name="Jumpathong W."/>
            <person name="Sittihan S."/>
            <person name="Ruangsuj P."/>
            <person name="Wanthongcharoen S."/>
            <person name="Thongpramul N."/>
            <person name="Pimmason S."/>
            <person name="Yu B."/>
            <person name="Yasawong M."/>
        </authorList>
    </citation>
    <scope>NUCLEOTIDE SEQUENCE [LARGE SCALE GENOMIC DNA]</scope>
    <source>
        <strain evidence="6 7">IM0101</strain>
    </source>
</reference>
<feature type="chain" id="PRO_5038750738" evidence="5">
    <location>
        <begin position="21"/>
        <end position="365"/>
    </location>
</feature>
<evidence type="ECO:0000256" key="2">
    <source>
        <dbReference type="ARBA" id="ARBA00022448"/>
    </source>
</evidence>
<keyword evidence="2" id="KW-0813">Transport</keyword>
<gene>
    <name evidence="6" type="ORF">D7Z54_07620</name>
</gene>
<comment type="caution">
    <text evidence="6">The sequence shown here is derived from an EMBL/GenBank/DDBJ whole genome shotgun (WGS) entry which is preliminary data.</text>
</comment>
<dbReference type="OrthoDB" id="9776801at2"/>
<dbReference type="InterPro" id="IPR018389">
    <property type="entry name" value="DctP_fam"/>
</dbReference>